<dbReference type="Gene3D" id="1.20.1290.10">
    <property type="entry name" value="AhpD-like"/>
    <property type="match status" value="1"/>
</dbReference>
<dbReference type="Pfam" id="PF02627">
    <property type="entry name" value="CMD"/>
    <property type="match status" value="1"/>
</dbReference>
<sequence length="153" mass="16746">MSTEARLSHRTLAPQALAGLVQTSTAAKEVLGGQLTELIYLRISQINGCAYCIDMHARDLLKGGEDFQRINSLVSWREVDFYSERERAALNWAEALARIDSAHAAEADFAALRDHFSDVEIVALTYAAAVISAFNRVGVGMQLPVKRAPLTAQ</sequence>
<dbReference type="PANTHER" id="PTHR34846">
    <property type="entry name" value="4-CARBOXYMUCONOLACTONE DECARBOXYLASE FAMILY PROTEIN (AFU_ORTHOLOGUE AFUA_6G11590)"/>
    <property type="match status" value="1"/>
</dbReference>
<protein>
    <submittedName>
        <fullName evidence="2">Alkylhydroperoxidase AhpD family core domain-containing protein</fullName>
    </submittedName>
</protein>
<evidence type="ECO:0000313" key="3">
    <source>
        <dbReference type="Proteomes" id="UP000192761"/>
    </source>
</evidence>
<dbReference type="AlphaFoldDB" id="A0A1W1XBB7"/>
<organism evidence="2 3">
    <name type="scientific">Andreprevotia lacus DSM 23236</name>
    <dbReference type="NCBI Taxonomy" id="1121001"/>
    <lineage>
        <taxon>Bacteria</taxon>
        <taxon>Pseudomonadati</taxon>
        <taxon>Pseudomonadota</taxon>
        <taxon>Betaproteobacteria</taxon>
        <taxon>Neisseriales</taxon>
        <taxon>Chitinibacteraceae</taxon>
        <taxon>Andreprevotia</taxon>
    </lineage>
</organism>
<dbReference type="SUPFAM" id="SSF69118">
    <property type="entry name" value="AhpD-like"/>
    <property type="match status" value="1"/>
</dbReference>
<dbReference type="RefSeq" id="WP_084089641.1">
    <property type="nucleotide sequence ID" value="NZ_FWXD01000005.1"/>
</dbReference>
<evidence type="ECO:0000313" key="2">
    <source>
        <dbReference type="EMBL" id="SMC20811.1"/>
    </source>
</evidence>
<dbReference type="InterPro" id="IPR029032">
    <property type="entry name" value="AhpD-like"/>
</dbReference>
<dbReference type="EMBL" id="FWXD01000005">
    <property type="protein sequence ID" value="SMC20811.1"/>
    <property type="molecule type" value="Genomic_DNA"/>
</dbReference>
<reference evidence="2 3" key="1">
    <citation type="submission" date="2017-04" db="EMBL/GenBank/DDBJ databases">
        <authorList>
            <person name="Afonso C.L."/>
            <person name="Miller P.J."/>
            <person name="Scott M.A."/>
            <person name="Spackman E."/>
            <person name="Goraichik I."/>
            <person name="Dimitrov K.M."/>
            <person name="Suarez D.L."/>
            <person name="Swayne D.E."/>
        </authorList>
    </citation>
    <scope>NUCLEOTIDE SEQUENCE [LARGE SCALE GENOMIC DNA]</scope>
    <source>
        <strain evidence="2 3">DSM 23236</strain>
    </source>
</reference>
<dbReference type="OrthoDB" id="9801997at2"/>
<dbReference type="Proteomes" id="UP000192761">
    <property type="component" value="Unassembled WGS sequence"/>
</dbReference>
<dbReference type="GO" id="GO:0051920">
    <property type="term" value="F:peroxiredoxin activity"/>
    <property type="evidence" value="ECO:0007669"/>
    <property type="project" value="InterPro"/>
</dbReference>
<proteinExistence type="predicted"/>
<keyword evidence="3" id="KW-1185">Reference proteome</keyword>
<gene>
    <name evidence="2" type="ORF">SAMN02745857_01056</name>
</gene>
<name>A0A1W1XBB7_9NEIS</name>
<keyword evidence="2" id="KW-0560">Oxidoreductase</keyword>
<accession>A0A1W1XBB7</accession>
<dbReference type="NCBIfam" id="TIGR00778">
    <property type="entry name" value="ahpD_dom"/>
    <property type="match status" value="1"/>
</dbReference>
<keyword evidence="2" id="KW-0575">Peroxidase</keyword>
<dbReference type="InterPro" id="IPR003779">
    <property type="entry name" value="CMD-like"/>
</dbReference>
<dbReference type="InterPro" id="IPR004675">
    <property type="entry name" value="AhpD_core"/>
</dbReference>
<dbReference type="PANTHER" id="PTHR34846:SF10">
    <property type="entry name" value="CYTOPLASMIC PROTEIN"/>
    <property type="match status" value="1"/>
</dbReference>
<feature type="domain" description="Carboxymuconolactone decarboxylase-like" evidence="1">
    <location>
        <begin position="15"/>
        <end position="95"/>
    </location>
</feature>
<dbReference type="STRING" id="1121001.SAMN02745857_01056"/>
<evidence type="ECO:0000259" key="1">
    <source>
        <dbReference type="Pfam" id="PF02627"/>
    </source>
</evidence>